<feature type="compositionally biased region" description="Pro residues" evidence="3">
    <location>
        <begin position="230"/>
        <end position="256"/>
    </location>
</feature>
<feature type="signal peptide" evidence="4">
    <location>
        <begin position="1"/>
        <end position="26"/>
    </location>
</feature>
<dbReference type="PROSITE" id="PS51257">
    <property type="entry name" value="PROKAR_LIPOPROTEIN"/>
    <property type="match status" value="1"/>
</dbReference>
<feature type="compositionally biased region" description="Low complexity" evidence="3">
    <location>
        <begin position="287"/>
        <end position="299"/>
    </location>
</feature>
<comment type="similarity">
    <text evidence="1">Belongs to the type-B carboxylesterase/lipase family.</text>
</comment>
<dbReference type="SUPFAM" id="SSF53474">
    <property type="entry name" value="alpha/beta-Hydrolases"/>
    <property type="match status" value="2"/>
</dbReference>
<feature type="compositionally biased region" description="Low complexity" evidence="3">
    <location>
        <begin position="257"/>
        <end position="279"/>
    </location>
</feature>
<feature type="compositionally biased region" description="Low complexity" evidence="3">
    <location>
        <begin position="197"/>
        <end position="229"/>
    </location>
</feature>
<evidence type="ECO:0000256" key="1">
    <source>
        <dbReference type="ARBA" id="ARBA00005964"/>
    </source>
</evidence>
<feature type="compositionally biased region" description="Low complexity" evidence="3">
    <location>
        <begin position="132"/>
        <end position="149"/>
    </location>
</feature>
<dbReference type="PROSITE" id="PS00941">
    <property type="entry name" value="CARBOXYLESTERASE_B_2"/>
    <property type="match status" value="1"/>
</dbReference>
<dbReference type="InterPro" id="IPR002018">
    <property type="entry name" value="CarbesteraseB"/>
</dbReference>
<feature type="compositionally biased region" description="Polar residues" evidence="3">
    <location>
        <begin position="323"/>
        <end position="348"/>
    </location>
</feature>
<feature type="region of interest" description="Disordered" evidence="3">
    <location>
        <begin position="123"/>
        <end position="385"/>
    </location>
</feature>
<evidence type="ECO:0000256" key="3">
    <source>
        <dbReference type="SAM" id="MobiDB-lite"/>
    </source>
</evidence>
<feature type="compositionally biased region" description="Low complexity" evidence="3">
    <location>
        <begin position="157"/>
        <end position="189"/>
    </location>
</feature>
<dbReference type="Pfam" id="PF00135">
    <property type="entry name" value="COesterase"/>
    <property type="match status" value="2"/>
</dbReference>
<keyword evidence="2 4" id="KW-0732">Signal</keyword>
<reference evidence="7" key="1">
    <citation type="submission" date="2025-08" db="UniProtKB">
        <authorList>
            <consortium name="RefSeq"/>
        </authorList>
    </citation>
    <scope>IDENTIFICATION</scope>
</reference>
<dbReference type="RefSeq" id="XP_005096994.1">
    <property type="nucleotide sequence ID" value="XM_005096937.2"/>
</dbReference>
<feature type="domain" description="Carboxylesterase type B" evidence="5">
    <location>
        <begin position="37"/>
        <end position="117"/>
    </location>
</feature>
<dbReference type="InterPro" id="IPR029058">
    <property type="entry name" value="AB_hydrolase_fold"/>
</dbReference>
<accession>A0ABM0JM90</accession>
<gene>
    <name evidence="7" type="primary">LOC101849369</name>
</gene>
<sequence length="955" mass="104806">MNQERSSVLWLLPFTLCVLLLHLTLAVSCPVFEGCQETVTFNEQSYTVAKFLGVRYAKQMSNKTRFQIPELFCPPSDHITKALGFASVCMQGTSKTRSREEMSEDCLFLNIYVPVSVPVDTEQATTTVQPNTLEPTTLKPTTRKTTTPKPKTPKPTIPKSTTPKPTTPESTTPEPTTLKPTTPQTTTPKPTIPKPTIPKSTTPKPTTPESTTPEPTTLKPTTPKTTTPKPTIPKPTTPKPTTPEPTTPEPTTPEPTTPESTTLEPTTLKPTTPKTTTPKPTTPKPTIPKSTTPKSTTPKPTTPKPTSPKSTTPKPTKLKQTGPKHSTPNLSEQNQATVPTTTPDNGSNAKAPPNKALGPKNTVKDNPPKPQSRSRVRRSTNNDEDLIYNENKTVLTTNLQGKANLPVYIYIHGGGFYKGAGQDFDPTSLVAVGDIIVVTINYRLGAFGLMTTDDSEIPSNLALRDQQTAILWVSRYIYLFGGDPARVTIGGHSVGSHSAILQALYPGNRDLFSRVIAQSGFPVFPGTISEKGLPDAIAFAEYLGCPNPSNSSSVRSCLMTLNSSTLTDINFPERKPMTYNFRPTVDNHFIQLDVKIVNDSGIGEMNLKVPDYFSSKHFLVGTAGDDGEVIYRAEQKKRLTVKKNLNKSEIVSGKQNCLKIDEFSSWVETYLSTAGKEYSAGTVKAIQDHYVDWGKNDSQCSLTYDVLNLFTDIVYKIPSLSVAKRHAERRHVSFLLPTQVAQTNEEQGTLLASNSSTPNPNMTGTFLYEFVLEHKTSVRDAGWMKWFHGNPHGAILPYEFGFQAELGSNGTEAETEQRFCLATAVMTAWANFIKTGNPNKKNEEEPSECSRAATTESLPCWPEFTLDRQEYLLISETSTVKTRRNSTEVCFWHRLIPDLEAAARVAAPSETQGPLEQFSTTTLTTTTHSHASTQPTPTTWFIGLTLAISLILLLP</sequence>
<dbReference type="GeneID" id="101849369"/>
<feature type="compositionally biased region" description="Low complexity" evidence="3">
    <location>
        <begin position="307"/>
        <end position="319"/>
    </location>
</feature>
<feature type="domain" description="Carboxylesterase type B" evidence="5">
    <location>
        <begin position="398"/>
        <end position="892"/>
    </location>
</feature>
<name>A0ABM0JM90_APLCA</name>
<dbReference type="InterPro" id="IPR019819">
    <property type="entry name" value="Carboxylesterase_B_CS"/>
</dbReference>
<dbReference type="Gene3D" id="3.40.50.1820">
    <property type="entry name" value="alpha/beta hydrolase"/>
    <property type="match status" value="2"/>
</dbReference>
<protein>
    <submittedName>
        <fullName evidence="7">Neuroligin-4, X-linked</fullName>
    </submittedName>
</protein>
<proteinExistence type="inferred from homology"/>
<dbReference type="PANTHER" id="PTHR43903">
    <property type="entry name" value="NEUROLIGIN"/>
    <property type="match status" value="1"/>
</dbReference>
<dbReference type="Proteomes" id="UP000694888">
    <property type="component" value="Unplaced"/>
</dbReference>
<evidence type="ECO:0000313" key="6">
    <source>
        <dbReference type="Proteomes" id="UP000694888"/>
    </source>
</evidence>
<evidence type="ECO:0000256" key="2">
    <source>
        <dbReference type="ARBA" id="ARBA00022729"/>
    </source>
</evidence>
<evidence type="ECO:0000259" key="5">
    <source>
        <dbReference type="Pfam" id="PF00135"/>
    </source>
</evidence>
<organism evidence="6 7">
    <name type="scientific">Aplysia californica</name>
    <name type="common">California sea hare</name>
    <dbReference type="NCBI Taxonomy" id="6500"/>
    <lineage>
        <taxon>Eukaryota</taxon>
        <taxon>Metazoa</taxon>
        <taxon>Spiralia</taxon>
        <taxon>Lophotrochozoa</taxon>
        <taxon>Mollusca</taxon>
        <taxon>Gastropoda</taxon>
        <taxon>Heterobranchia</taxon>
        <taxon>Euthyneura</taxon>
        <taxon>Tectipleura</taxon>
        <taxon>Aplysiida</taxon>
        <taxon>Aplysioidea</taxon>
        <taxon>Aplysiidae</taxon>
        <taxon>Aplysia</taxon>
    </lineage>
</organism>
<evidence type="ECO:0000313" key="7">
    <source>
        <dbReference type="RefSeq" id="XP_005096994.1"/>
    </source>
</evidence>
<evidence type="ECO:0000256" key="4">
    <source>
        <dbReference type="SAM" id="SignalP"/>
    </source>
</evidence>
<feature type="chain" id="PRO_5045154653" evidence="4">
    <location>
        <begin position="27"/>
        <end position="955"/>
    </location>
</feature>
<dbReference type="InterPro" id="IPR051093">
    <property type="entry name" value="Neuroligin/BSAL"/>
</dbReference>
<keyword evidence="6" id="KW-1185">Reference proteome</keyword>